<evidence type="ECO:0000256" key="1">
    <source>
        <dbReference type="ARBA" id="ARBA00004613"/>
    </source>
</evidence>
<evidence type="ECO:0000256" key="5">
    <source>
        <dbReference type="SAM" id="SignalP"/>
    </source>
</evidence>
<accession>A0A8S3WF13</accession>
<dbReference type="Proteomes" id="UP000691718">
    <property type="component" value="Unassembled WGS sequence"/>
</dbReference>
<feature type="chain" id="PRO_5035835419" evidence="5">
    <location>
        <begin position="21"/>
        <end position="183"/>
    </location>
</feature>
<dbReference type="PROSITE" id="PS51465">
    <property type="entry name" value="KAZAL_2"/>
    <property type="match status" value="3"/>
</dbReference>
<dbReference type="CDD" id="cd00104">
    <property type="entry name" value="KAZAL_FS"/>
    <property type="match status" value="3"/>
</dbReference>
<reference evidence="7" key="1">
    <citation type="submission" date="2021-04" db="EMBL/GenBank/DDBJ databases">
        <authorList>
            <person name="Tunstrom K."/>
        </authorList>
    </citation>
    <scope>NUCLEOTIDE SEQUENCE</scope>
</reference>
<keyword evidence="3" id="KW-0646">Protease inhibitor</keyword>
<evidence type="ECO:0000313" key="7">
    <source>
        <dbReference type="EMBL" id="CAG4956271.1"/>
    </source>
</evidence>
<keyword evidence="4" id="KW-1015">Disulfide bond</keyword>
<dbReference type="PROSITE" id="PS00282">
    <property type="entry name" value="KAZAL_1"/>
    <property type="match status" value="1"/>
</dbReference>
<keyword evidence="2" id="KW-0964">Secreted</keyword>
<protein>
    <submittedName>
        <fullName evidence="7">(apollo) hypothetical protein</fullName>
    </submittedName>
</protein>
<feature type="signal peptide" evidence="5">
    <location>
        <begin position="1"/>
        <end position="20"/>
    </location>
</feature>
<dbReference type="EMBL" id="CAJQZP010000312">
    <property type="protein sequence ID" value="CAG4956271.1"/>
    <property type="molecule type" value="Genomic_DNA"/>
</dbReference>
<feature type="domain" description="Kazal-like" evidence="6">
    <location>
        <begin position="136"/>
        <end position="182"/>
    </location>
</feature>
<feature type="domain" description="Kazal-like" evidence="6">
    <location>
        <begin position="18"/>
        <end position="67"/>
    </location>
</feature>
<dbReference type="OrthoDB" id="126772at2759"/>
<evidence type="ECO:0000313" key="8">
    <source>
        <dbReference type="Proteomes" id="UP000691718"/>
    </source>
</evidence>
<keyword evidence="5" id="KW-0732">Signal</keyword>
<dbReference type="PANTHER" id="PTHR21312">
    <property type="entry name" value="SERINE PROTEASE INHIBITOR"/>
    <property type="match status" value="1"/>
</dbReference>
<comment type="subcellular location">
    <subcellularLocation>
        <location evidence="1">Secreted</location>
    </subcellularLocation>
</comment>
<sequence>MLFKYGNLLLIAAYISVTTALPPCICTREGKPACGSDGQTYGNLCILKCAQSFNPSVTLHRLGSCEENPLPIDDDIEVYDEEVSPCSCPRHIKYVCGNNGNTYDNTCLLNCASRSNPGLHIQNNGPCDNNVKVAEHAKNGTCNCTRVYKPVCASNGFTFENECMMHCSGTHLNVQNPGPCESN</sequence>
<dbReference type="GO" id="GO:0005576">
    <property type="term" value="C:extracellular region"/>
    <property type="evidence" value="ECO:0007669"/>
    <property type="project" value="UniProtKB-SubCell"/>
</dbReference>
<evidence type="ECO:0000256" key="3">
    <source>
        <dbReference type="ARBA" id="ARBA00022690"/>
    </source>
</evidence>
<dbReference type="InterPro" id="IPR002350">
    <property type="entry name" value="Kazal_dom"/>
</dbReference>
<evidence type="ECO:0000256" key="4">
    <source>
        <dbReference type="ARBA" id="ARBA00023157"/>
    </source>
</evidence>
<dbReference type="GO" id="GO:0030414">
    <property type="term" value="F:peptidase inhibitor activity"/>
    <property type="evidence" value="ECO:0007669"/>
    <property type="project" value="UniProtKB-KW"/>
</dbReference>
<comment type="caution">
    <text evidence="7">The sequence shown here is derived from an EMBL/GenBank/DDBJ whole genome shotgun (WGS) entry which is preliminary data.</text>
</comment>
<dbReference type="SMART" id="SM00280">
    <property type="entry name" value="KAZAL"/>
    <property type="match status" value="3"/>
</dbReference>
<dbReference type="PANTHER" id="PTHR21312:SF28">
    <property type="entry name" value="OVOINHIBITOR-RELATED"/>
    <property type="match status" value="1"/>
</dbReference>
<dbReference type="Pfam" id="PF00050">
    <property type="entry name" value="Kazal_1"/>
    <property type="match status" value="3"/>
</dbReference>
<gene>
    <name evidence="7" type="ORF">PAPOLLO_LOCUS5510</name>
</gene>
<name>A0A8S3WF13_PARAO</name>
<feature type="domain" description="Kazal-like" evidence="6">
    <location>
        <begin position="80"/>
        <end position="129"/>
    </location>
</feature>
<evidence type="ECO:0000256" key="2">
    <source>
        <dbReference type="ARBA" id="ARBA00022525"/>
    </source>
</evidence>
<organism evidence="7 8">
    <name type="scientific">Parnassius apollo</name>
    <name type="common">Apollo butterfly</name>
    <name type="synonym">Papilio apollo</name>
    <dbReference type="NCBI Taxonomy" id="110799"/>
    <lineage>
        <taxon>Eukaryota</taxon>
        <taxon>Metazoa</taxon>
        <taxon>Ecdysozoa</taxon>
        <taxon>Arthropoda</taxon>
        <taxon>Hexapoda</taxon>
        <taxon>Insecta</taxon>
        <taxon>Pterygota</taxon>
        <taxon>Neoptera</taxon>
        <taxon>Endopterygota</taxon>
        <taxon>Lepidoptera</taxon>
        <taxon>Glossata</taxon>
        <taxon>Ditrysia</taxon>
        <taxon>Papilionoidea</taxon>
        <taxon>Papilionidae</taxon>
        <taxon>Parnassiinae</taxon>
        <taxon>Parnassini</taxon>
        <taxon>Parnassius</taxon>
        <taxon>Parnassius</taxon>
    </lineage>
</organism>
<dbReference type="AlphaFoldDB" id="A0A8S3WF13"/>
<keyword evidence="8" id="KW-1185">Reference proteome</keyword>
<proteinExistence type="predicted"/>
<evidence type="ECO:0000259" key="6">
    <source>
        <dbReference type="PROSITE" id="PS51465"/>
    </source>
</evidence>